<organism evidence="13 14">
    <name type="scientific">Apteryx owenii</name>
    <name type="common">Little spotted kiwi</name>
    <dbReference type="NCBI Taxonomy" id="8824"/>
    <lineage>
        <taxon>Eukaryota</taxon>
        <taxon>Metazoa</taxon>
        <taxon>Chordata</taxon>
        <taxon>Craniata</taxon>
        <taxon>Vertebrata</taxon>
        <taxon>Euteleostomi</taxon>
        <taxon>Archelosauria</taxon>
        <taxon>Archosauria</taxon>
        <taxon>Dinosauria</taxon>
        <taxon>Saurischia</taxon>
        <taxon>Theropoda</taxon>
        <taxon>Coelurosauria</taxon>
        <taxon>Aves</taxon>
        <taxon>Palaeognathae</taxon>
        <taxon>Apterygiformes</taxon>
        <taxon>Apterygidae</taxon>
        <taxon>Apteryx</taxon>
    </lineage>
</organism>
<evidence type="ECO:0000256" key="6">
    <source>
        <dbReference type="ARBA" id="ARBA00041113"/>
    </source>
</evidence>
<feature type="compositionally biased region" description="Basic and acidic residues" evidence="11">
    <location>
        <begin position="162"/>
        <end position="180"/>
    </location>
</feature>
<feature type="coiled-coil region" evidence="10">
    <location>
        <begin position="291"/>
        <end position="325"/>
    </location>
</feature>
<evidence type="ECO:0000256" key="11">
    <source>
        <dbReference type="SAM" id="MobiDB-lite"/>
    </source>
</evidence>
<dbReference type="GO" id="GO:0098793">
    <property type="term" value="C:presynapse"/>
    <property type="evidence" value="ECO:0007669"/>
    <property type="project" value="GOC"/>
</dbReference>
<protein>
    <recommendedName>
        <fullName evidence="6">Synaptosomal-associated protein 29</fullName>
    </recommendedName>
    <alternativeName>
        <fullName evidence="7">Soluble 29 kDa NSF attachment protein</fullName>
    </alternativeName>
    <alternativeName>
        <fullName evidence="8">Vesicle-membrane fusion protein SNAP-29</fullName>
    </alternativeName>
</protein>
<accession>A0A8B9PQC0</accession>
<evidence type="ECO:0000256" key="2">
    <source>
        <dbReference type="ARBA" id="ARBA00023054"/>
    </source>
</evidence>
<proteinExistence type="inferred from homology"/>
<evidence type="ECO:0000313" key="14">
    <source>
        <dbReference type="Proteomes" id="UP000694424"/>
    </source>
</evidence>
<dbReference type="PANTHER" id="PTHR19305">
    <property type="entry name" value="SYNAPTOSOMAL ASSOCIATED PROTEIN"/>
    <property type="match status" value="1"/>
</dbReference>
<comment type="subunit">
    <text evidence="9">Forms a SNARE complex, composed of VAMP8, SNAP29 and STX17, involved in fusion of autophagosome with lysosome. Interacts with multiple syntaxins including STX6. Interacts with EIPR1. Interacts with STX17; this interaction is increased in the absence of TMEM39A.</text>
</comment>
<comment type="function">
    <text evidence="3">SNAREs, soluble N-ethylmaleimide-sensitive factor-attachment protein receptors, are essential proteins for fusion of cellular membranes. SNAREs localized on opposing membranes assemble to form a trans-SNARE complex, an extended, parallel four alpha-helical bundle that drives membrane fusion. SNAP29 is a SNARE involved in autophagy through the direct control of autophagosome membrane fusion with the lysososome membrane. Also plays a role in ciliogenesis by regulating membrane fusions.</text>
</comment>
<dbReference type="Proteomes" id="UP000694424">
    <property type="component" value="Unplaced"/>
</dbReference>
<comment type="subcellular location">
    <subcellularLocation>
        <location evidence="4">Cell projection</location>
        <location evidence="4">Cilium membrane</location>
        <topology evidence="4">Peripheral membrane protein</topology>
    </subcellularLocation>
    <subcellularLocation>
        <location evidence="5">Cytoplasmic vesicle</location>
        <location evidence="5">Autophagosome membrane</location>
        <topology evidence="5">Peripheral membrane protein</topology>
    </subcellularLocation>
</comment>
<reference evidence="13" key="2">
    <citation type="submission" date="2025-09" db="UniProtKB">
        <authorList>
            <consortium name="Ensembl"/>
        </authorList>
    </citation>
    <scope>IDENTIFICATION</scope>
</reference>
<evidence type="ECO:0000256" key="9">
    <source>
        <dbReference type="ARBA" id="ARBA00046522"/>
    </source>
</evidence>
<feature type="domain" description="T-SNARE coiled-coil homology" evidence="12">
    <location>
        <begin position="267"/>
        <end position="329"/>
    </location>
</feature>
<dbReference type="PANTHER" id="PTHR19305:SF9">
    <property type="entry name" value="SYNAPTOSOMAL-ASSOCIATED PROTEIN 29"/>
    <property type="match status" value="1"/>
</dbReference>
<evidence type="ECO:0000313" key="13">
    <source>
        <dbReference type="Ensembl" id="ENSAOWP00000013143.1"/>
    </source>
</evidence>
<name>A0A8B9PQC0_APTOW</name>
<feature type="compositionally biased region" description="Basic residues" evidence="11">
    <location>
        <begin position="33"/>
        <end position="42"/>
    </location>
</feature>
<evidence type="ECO:0000259" key="12">
    <source>
        <dbReference type="PROSITE" id="PS50192"/>
    </source>
</evidence>
<keyword evidence="14" id="KW-1185">Reference proteome</keyword>
<evidence type="ECO:0000256" key="8">
    <source>
        <dbReference type="ARBA" id="ARBA00043032"/>
    </source>
</evidence>
<dbReference type="AlphaFoldDB" id="A0A8B9PQC0"/>
<reference evidence="13" key="1">
    <citation type="submission" date="2025-08" db="UniProtKB">
        <authorList>
            <consortium name="Ensembl"/>
        </authorList>
    </citation>
    <scope>IDENTIFICATION</scope>
</reference>
<comment type="similarity">
    <text evidence="1">Belongs to the SNAP-25 family.</text>
</comment>
<keyword evidence="2 10" id="KW-0175">Coiled coil</keyword>
<feature type="region of interest" description="Disordered" evidence="11">
    <location>
        <begin position="225"/>
        <end position="254"/>
    </location>
</feature>
<dbReference type="SMART" id="SM00397">
    <property type="entry name" value="t_SNARE"/>
    <property type="match status" value="1"/>
</dbReference>
<dbReference type="GO" id="GO:0031201">
    <property type="term" value="C:SNARE complex"/>
    <property type="evidence" value="ECO:0007669"/>
    <property type="project" value="TreeGrafter"/>
</dbReference>
<dbReference type="Ensembl" id="ENSAOWT00000014938.1">
    <property type="protein sequence ID" value="ENSAOWP00000013143.1"/>
    <property type="gene ID" value="ENSAOWG00000008970.1"/>
</dbReference>
<dbReference type="GO" id="GO:0019905">
    <property type="term" value="F:syntaxin binding"/>
    <property type="evidence" value="ECO:0007669"/>
    <property type="project" value="TreeGrafter"/>
</dbReference>
<dbReference type="GO" id="GO:0031629">
    <property type="term" value="P:synaptic vesicle fusion to presynaptic active zone membrane"/>
    <property type="evidence" value="ECO:0007669"/>
    <property type="project" value="TreeGrafter"/>
</dbReference>
<feature type="region of interest" description="Disordered" evidence="11">
    <location>
        <begin position="1"/>
        <end position="182"/>
    </location>
</feature>
<evidence type="ECO:0000256" key="3">
    <source>
        <dbReference type="ARBA" id="ARBA00037064"/>
    </source>
</evidence>
<evidence type="ECO:0000256" key="5">
    <source>
        <dbReference type="ARBA" id="ARBA00037854"/>
    </source>
</evidence>
<feature type="compositionally biased region" description="Pro residues" evidence="11">
    <location>
        <begin position="131"/>
        <end position="148"/>
    </location>
</feature>
<dbReference type="PROSITE" id="PS50192">
    <property type="entry name" value="T_SNARE"/>
    <property type="match status" value="1"/>
</dbReference>
<dbReference type="InterPro" id="IPR000727">
    <property type="entry name" value="T_SNARE_dom"/>
</dbReference>
<dbReference type="GO" id="GO:0016082">
    <property type="term" value="P:synaptic vesicle priming"/>
    <property type="evidence" value="ECO:0007669"/>
    <property type="project" value="TreeGrafter"/>
</dbReference>
<evidence type="ECO:0000256" key="7">
    <source>
        <dbReference type="ARBA" id="ARBA00042308"/>
    </source>
</evidence>
<dbReference type="SUPFAM" id="SSF58038">
    <property type="entry name" value="SNARE fusion complex"/>
    <property type="match status" value="2"/>
</dbReference>
<sequence>MTRPRRAALLTRSCNPLHRPATRTAATPDTRPKRGRPPHAHHTPPPERKPDASSPNIRGASPPTRGYDTRGASPPPHAARHAWGLSCHTQSQTRTRSPDTRGSPPHAAPTPVAPPSHTQPHTRGPDTRGGPPTPPPPAGPAPPSPSPEAPGSAPPELVRQGEALKRTEQMVDKMDQDLKTSQRHINSIKSVFGGLVNYFKSKPPESKPELNGTPEYNANSRLKEAMMSSKEQESKYQESHPNLRRLDNSDSVSSVQCDAYPKNQHLRAYHQKIDNNLDEMSSGLSRLKNLALGLQTEIEEQDDMLDRLTKKVETLDVNIASTDKRVRQL</sequence>
<dbReference type="CDD" id="cd15856">
    <property type="entry name" value="SNARE_SNAP29C"/>
    <property type="match status" value="1"/>
</dbReference>
<dbReference type="GO" id="GO:0005484">
    <property type="term" value="F:SNAP receptor activity"/>
    <property type="evidence" value="ECO:0007669"/>
    <property type="project" value="TreeGrafter"/>
</dbReference>
<evidence type="ECO:0000256" key="1">
    <source>
        <dbReference type="ARBA" id="ARBA00009480"/>
    </source>
</evidence>
<evidence type="ECO:0000256" key="4">
    <source>
        <dbReference type="ARBA" id="ARBA00037808"/>
    </source>
</evidence>
<dbReference type="GO" id="GO:0060170">
    <property type="term" value="C:ciliary membrane"/>
    <property type="evidence" value="ECO:0007669"/>
    <property type="project" value="UniProtKB-SubCell"/>
</dbReference>
<evidence type="ECO:0000256" key="10">
    <source>
        <dbReference type="SAM" id="Coils"/>
    </source>
</evidence>
<dbReference type="GO" id="GO:0000421">
    <property type="term" value="C:autophagosome membrane"/>
    <property type="evidence" value="ECO:0007669"/>
    <property type="project" value="UniProtKB-SubCell"/>
</dbReference>
<dbReference type="Gene3D" id="1.20.5.110">
    <property type="match status" value="2"/>
</dbReference>
<dbReference type="FunFam" id="1.20.5.110:FF:000051">
    <property type="entry name" value="synaptosomal-associated protein 29"/>
    <property type="match status" value="1"/>
</dbReference>